<dbReference type="OrthoDB" id="2154091at2759"/>
<dbReference type="GO" id="GO:0003677">
    <property type="term" value="F:DNA binding"/>
    <property type="evidence" value="ECO:0007669"/>
    <property type="project" value="UniProtKB-KW"/>
</dbReference>
<protein>
    <recommendedName>
        <fullName evidence="9">Zn(2)-C6 fungal-type domain-containing protein</fullName>
    </recommendedName>
</protein>
<comment type="subcellular location">
    <subcellularLocation>
        <location evidence="1">Nucleus</location>
    </subcellularLocation>
</comment>
<dbReference type="AlphaFoldDB" id="A0A3N2PUX8"/>
<evidence type="ECO:0000256" key="1">
    <source>
        <dbReference type="ARBA" id="ARBA00004123"/>
    </source>
</evidence>
<dbReference type="InterPro" id="IPR001138">
    <property type="entry name" value="Zn2Cys6_DnaBD"/>
</dbReference>
<feature type="compositionally biased region" description="Pro residues" evidence="8">
    <location>
        <begin position="192"/>
        <end position="207"/>
    </location>
</feature>
<dbReference type="Proteomes" id="UP000272025">
    <property type="component" value="Unassembled WGS sequence"/>
</dbReference>
<feature type="compositionally biased region" description="Low complexity" evidence="8">
    <location>
        <begin position="1"/>
        <end position="11"/>
    </location>
</feature>
<name>A0A3N2PUX8_SODAK</name>
<dbReference type="PANTHER" id="PTHR31313:SF81">
    <property type="entry name" value="TY1 ENHANCER ACTIVATOR"/>
    <property type="match status" value="1"/>
</dbReference>
<evidence type="ECO:0000259" key="9">
    <source>
        <dbReference type="PROSITE" id="PS50048"/>
    </source>
</evidence>
<dbReference type="Pfam" id="PF00172">
    <property type="entry name" value="Zn_clus"/>
    <property type="match status" value="1"/>
</dbReference>
<keyword evidence="3" id="KW-0862">Zinc</keyword>
<dbReference type="Gene3D" id="4.10.240.10">
    <property type="entry name" value="Zn(2)-C6 fungal-type DNA-binding domain"/>
    <property type="match status" value="1"/>
</dbReference>
<keyword evidence="5" id="KW-0238">DNA-binding</keyword>
<proteinExistence type="predicted"/>
<keyword evidence="2" id="KW-0479">Metal-binding</keyword>
<dbReference type="SMART" id="SM00066">
    <property type="entry name" value="GAL4"/>
    <property type="match status" value="1"/>
</dbReference>
<sequence>MTEQPQPQPEETQAPSSIASRKRVRASVACNHCRAKRSKCDGLPGQRSCTQCKQRAIECEMPSKKRNRGHYKPQAEALMRRVQMLEVALAEGQATASSFSALQVPVSLMDRTSTQWLHPMPDSNPSVLSEVVDDFSSAALSCPSGTSLSLTFESLNSAEASGPKPTAAQPSQPSGHSSGTNDNSSFKWAASNPPPHHSPHSNPPPPSSLMLRPTSSGQELDPLNVPPPVVDYLLGLFFHKFQLMLKFISQREFMAGMDPTTGETPPPRSLLLAVLAGALRYATRSEVITAYIRPDGENVLATAAKKAFESEVYSRDISTVQTLLILAEVEIDSGNEMSGFIYSSMASKLLFELSLDLASCSTTELTDEQIEVRHWLTWIASVQDQYWAILLQRPLTIKTHVLGMSRLAAAFARSAAVISAEPSFEAQVHESLLDLMELAREVTDALYESGPPRPTSNMYATIDQLDHRIKNWFSRLPERIARGPFSSGGGDKYYFLLVLHLHLSVTQIVLHRHRAFPPNMYDSPDSYPASDFADEEASGRSRSRETVASAAVQIAKIFEMLRHREDIRQLQSTGLQWATLAAQALTNHLQTLPANELVEGPTDPPARA</sequence>
<reference evidence="10 11" key="1">
    <citation type="journal article" date="2018" name="Mol. Ecol.">
        <title>The obligate alkalophilic soda-lake fungus Sodiomyces alkalinus has shifted to a protein diet.</title>
        <authorList>
            <person name="Grum-Grzhimaylo A.A."/>
            <person name="Falkoski D.L."/>
            <person name="van den Heuvel J."/>
            <person name="Valero-Jimenez C.A."/>
            <person name="Min B."/>
            <person name="Choi I.G."/>
            <person name="Lipzen A."/>
            <person name="Daum C.G."/>
            <person name="Aanen D.K."/>
            <person name="Tsang A."/>
            <person name="Henrissat B."/>
            <person name="Bilanenko E.N."/>
            <person name="de Vries R.P."/>
            <person name="van Kan J.A.L."/>
            <person name="Grigoriev I.V."/>
            <person name="Debets A.J.M."/>
        </authorList>
    </citation>
    <scope>NUCLEOTIDE SEQUENCE [LARGE SCALE GENOMIC DNA]</scope>
    <source>
        <strain evidence="10 11">F11</strain>
    </source>
</reference>
<gene>
    <name evidence="10" type="ORF">SODALDRAFT_185986</name>
</gene>
<evidence type="ECO:0000256" key="7">
    <source>
        <dbReference type="ARBA" id="ARBA00023242"/>
    </source>
</evidence>
<evidence type="ECO:0000256" key="5">
    <source>
        <dbReference type="ARBA" id="ARBA00023125"/>
    </source>
</evidence>
<keyword evidence="7" id="KW-0539">Nucleus</keyword>
<accession>A0A3N2PUX8</accession>
<keyword evidence="11" id="KW-1185">Reference proteome</keyword>
<dbReference type="PROSITE" id="PS00463">
    <property type="entry name" value="ZN2_CY6_FUNGAL_1"/>
    <property type="match status" value="1"/>
</dbReference>
<feature type="compositionally biased region" description="Polar residues" evidence="8">
    <location>
        <begin position="168"/>
        <end position="186"/>
    </location>
</feature>
<dbReference type="STRING" id="1314773.A0A3N2PUX8"/>
<dbReference type="PROSITE" id="PS50048">
    <property type="entry name" value="ZN2_CY6_FUNGAL_2"/>
    <property type="match status" value="1"/>
</dbReference>
<feature type="region of interest" description="Disordered" evidence="8">
    <location>
        <begin position="1"/>
        <end position="23"/>
    </location>
</feature>
<dbReference type="RefSeq" id="XP_028466107.1">
    <property type="nucleotide sequence ID" value="XM_028607093.1"/>
</dbReference>
<evidence type="ECO:0000256" key="4">
    <source>
        <dbReference type="ARBA" id="ARBA00023015"/>
    </source>
</evidence>
<feature type="domain" description="Zn(2)-C6 fungal-type" evidence="9">
    <location>
        <begin position="29"/>
        <end position="61"/>
    </location>
</feature>
<organism evidence="10 11">
    <name type="scientific">Sodiomyces alkalinus (strain CBS 110278 / VKM F-3762 / F11)</name>
    <name type="common">Alkaliphilic filamentous fungus</name>
    <dbReference type="NCBI Taxonomy" id="1314773"/>
    <lineage>
        <taxon>Eukaryota</taxon>
        <taxon>Fungi</taxon>
        <taxon>Dikarya</taxon>
        <taxon>Ascomycota</taxon>
        <taxon>Pezizomycotina</taxon>
        <taxon>Sordariomycetes</taxon>
        <taxon>Hypocreomycetidae</taxon>
        <taxon>Glomerellales</taxon>
        <taxon>Plectosphaerellaceae</taxon>
        <taxon>Sodiomyces</taxon>
    </lineage>
</organism>
<dbReference type="InterPro" id="IPR036864">
    <property type="entry name" value="Zn2-C6_fun-type_DNA-bd_sf"/>
</dbReference>
<evidence type="ECO:0000256" key="2">
    <source>
        <dbReference type="ARBA" id="ARBA00022723"/>
    </source>
</evidence>
<dbReference type="SUPFAM" id="SSF57701">
    <property type="entry name" value="Zn2/Cys6 DNA-binding domain"/>
    <property type="match status" value="1"/>
</dbReference>
<dbReference type="GO" id="GO:0006351">
    <property type="term" value="P:DNA-templated transcription"/>
    <property type="evidence" value="ECO:0007669"/>
    <property type="project" value="InterPro"/>
</dbReference>
<evidence type="ECO:0000256" key="8">
    <source>
        <dbReference type="SAM" id="MobiDB-lite"/>
    </source>
</evidence>
<dbReference type="CDD" id="cd12148">
    <property type="entry name" value="fungal_TF_MHR"/>
    <property type="match status" value="1"/>
</dbReference>
<keyword evidence="6" id="KW-0804">Transcription</keyword>
<dbReference type="PANTHER" id="PTHR31313">
    <property type="entry name" value="TY1 ENHANCER ACTIVATOR"/>
    <property type="match status" value="1"/>
</dbReference>
<dbReference type="GO" id="GO:0005634">
    <property type="term" value="C:nucleus"/>
    <property type="evidence" value="ECO:0007669"/>
    <property type="project" value="UniProtKB-SubCell"/>
</dbReference>
<evidence type="ECO:0000256" key="6">
    <source>
        <dbReference type="ARBA" id="ARBA00023163"/>
    </source>
</evidence>
<dbReference type="GO" id="GO:0008270">
    <property type="term" value="F:zinc ion binding"/>
    <property type="evidence" value="ECO:0007669"/>
    <property type="project" value="InterPro"/>
</dbReference>
<keyword evidence="4" id="KW-0805">Transcription regulation</keyword>
<evidence type="ECO:0000313" key="10">
    <source>
        <dbReference type="EMBL" id="ROT38301.1"/>
    </source>
</evidence>
<dbReference type="GO" id="GO:0000981">
    <property type="term" value="F:DNA-binding transcription factor activity, RNA polymerase II-specific"/>
    <property type="evidence" value="ECO:0007669"/>
    <property type="project" value="InterPro"/>
</dbReference>
<dbReference type="Pfam" id="PF04082">
    <property type="entry name" value="Fungal_trans"/>
    <property type="match status" value="1"/>
</dbReference>
<dbReference type="EMBL" id="ML119056">
    <property type="protein sequence ID" value="ROT38301.1"/>
    <property type="molecule type" value="Genomic_DNA"/>
</dbReference>
<feature type="region of interest" description="Disordered" evidence="8">
    <location>
        <begin position="157"/>
        <end position="222"/>
    </location>
</feature>
<dbReference type="InterPro" id="IPR007219">
    <property type="entry name" value="XnlR_reg_dom"/>
</dbReference>
<dbReference type="InterPro" id="IPR051615">
    <property type="entry name" value="Transcr_Regulatory_Elem"/>
</dbReference>
<evidence type="ECO:0000313" key="11">
    <source>
        <dbReference type="Proteomes" id="UP000272025"/>
    </source>
</evidence>
<evidence type="ECO:0000256" key="3">
    <source>
        <dbReference type="ARBA" id="ARBA00022833"/>
    </source>
</evidence>
<dbReference type="GeneID" id="39575571"/>
<dbReference type="CDD" id="cd00067">
    <property type="entry name" value="GAL4"/>
    <property type="match status" value="1"/>
</dbReference>